<protein>
    <recommendedName>
        <fullName evidence="13">Glycosyltransferase 2-like domain-containing protein</fullName>
    </recommendedName>
</protein>
<evidence type="ECO:0000256" key="3">
    <source>
        <dbReference type="ARBA" id="ARBA00022679"/>
    </source>
</evidence>
<dbReference type="GO" id="GO:0071555">
    <property type="term" value="P:cell wall organization"/>
    <property type="evidence" value="ECO:0007669"/>
    <property type="project" value="UniProtKB-KW"/>
</dbReference>
<feature type="compositionally biased region" description="Polar residues" evidence="10">
    <location>
        <begin position="465"/>
        <end position="479"/>
    </location>
</feature>
<feature type="binding site" evidence="8">
    <location>
        <position position="120"/>
    </location>
    <ligand>
        <name>UDP-alpha-D-glucose</name>
        <dbReference type="ChEBI" id="CHEBI:58885"/>
    </ligand>
</feature>
<keyword evidence="6 11" id="KW-0472">Membrane</keyword>
<organism evidence="12">
    <name type="scientific">Panicum hallii</name>
    <dbReference type="NCBI Taxonomy" id="206008"/>
    <lineage>
        <taxon>Eukaryota</taxon>
        <taxon>Viridiplantae</taxon>
        <taxon>Streptophyta</taxon>
        <taxon>Embryophyta</taxon>
        <taxon>Tracheophyta</taxon>
        <taxon>Spermatophyta</taxon>
        <taxon>Magnoliopsida</taxon>
        <taxon>Liliopsida</taxon>
        <taxon>Poales</taxon>
        <taxon>Poaceae</taxon>
        <taxon>PACMAD clade</taxon>
        <taxon>Panicoideae</taxon>
        <taxon>Panicodae</taxon>
        <taxon>Paniceae</taxon>
        <taxon>Panicinae</taxon>
        <taxon>Panicum</taxon>
        <taxon>Panicum sect. Panicum</taxon>
    </lineage>
</organism>
<gene>
    <name evidence="12" type="ORF">PAHAL_5G004100</name>
</gene>
<feature type="region of interest" description="Disordered" evidence="10">
    <location>
        <begin position="222"/>
        <end position="251"/>
    </location>
</feature>
<evidence type="ECO:0000256" key="8">
    <source>
        <dbReference type="PIRSR" id="PIRSR605150-2"/>
    </source>
</evidence>
<dbReference type="GO" id="GO:0012505">
    <property type="term" value="C:endomembrane system"/>
    <property type="evidence" value="ECO:0007669"/>
    <property type="project" value="UniProtKB-SubCell"/>
</dbReference>
<feature type="region of interest" description="Disordered" evidence="10">
    <location>
        <begin position="612"/>
        <end position="643"/>
    </location>
</feature>
<evidence type="ECO:0000256" key="11">
    <source>
        <dbReference type="SAM" id="Phobius"/>
    </source>
</evidence>
<evidence type="ECO:0000256" key="7">
    <source>
        <dbReference type="ARBA" id="ARBA00023316"/>
    </source>
</evidence>
<evidence type="ECO:0000256" key="6">
    <source>
        <dbReference type="ARBA" id="ARBA00023136"/>
    </source>
</evidence>
<dbReference type="InterPro" id="IPR029044">
    <property type="entry name" value="Nucleotide-diphossugar_trans"/>
</dbReference>
<keyword evidence="7" id="KW-0961">Cell wall biogenesis/degradation</keyword>
<keyword evidence="3" id="KW-0808">Transferase</keyword>
<dbReference type="EMBL" id="CM008050">
    <property type="protein sequence ID" value="PAN26351.1"/>
    <property type="molecule type" value="Genomic_DNA"/>
</dbReference>
<evidence type="ECO:0000256" key="2">
    <source>
        <dbReference type="ARBA" id="ARBA00022676"/>
    </source>
</evidence>
<keyword evidence="5 11" id="KW-1133">Transmembrane helix</keyword>
<evidence type="ECO:0000256" key="5">
    <source>
        <dbReference type="ARBA" id="ARBA00022989"/>
    </source>
</evidence>
<evidence type="ECO:0000313" key="12">
    <source>
        <dbReference type="EMBL" id="PAN26351.1"/>
    </source>
</evidence>
<feature type="compositionally biased region" description="Low complexity" evidence="10">
    <location>
        <begin position="498"/>
        <end position="539"/>
    </location>
</feature>
<feature type="compositionally biased region" description="Low complexity" evidence="10">
    <location>
        <begin position="617"/>
        <end position="643"/>
    </location>
</feature>
<feature type="binding site" evidence="9">
    <location>
        <position position="295"/>
    </location>
    <ligand>
        <name>Mn(2+)</name>
        <dbReference type="ChEBI" id="CHEBI:29035"/>
    </ligand>
</feature>
<name>A0A2S3HMQ5_9POAL</name>
<evidence type="ECO:0000256" key="4">
    <source>
        <dbReference type="ARBA" id="ARBA00022692"/>
    </source>
</evidence>
<feature type="region of interest" description="Disordered" evidence="10">
    <location>
        <begin position="449"/>
        <end position="593"/>
    </location>
</feature>
<feature type="compositionally biased region" description="Low complexity" evidence="10">
    <location>
        <begin position="549"/>
        <end position="582"/>
    </location>
</feature>
<dbReference type="Pfam" id="PF03552">
    <property type="entry name" value="Cellulose_synt"/>
    <property type="match status" value="1"/>
</dbReference>
<accession>A0A2S3HMQ5</accession>
<feature type="binding site" evidence="9">
    <location>
        <position position="271"/>
    </location>
    <ligand>
        <name>Mn(2+)</name>
        <dbReference type="ChEBI" id="CHEBI:29035"/>
    </ligand>
</feature>
<evidence type="ECO:0000256" key="9">
    <source>
        <dbReference type="PIRSR" id="PIRSR605150-3"/>
    </source>
</evidence>
<feature type="transmembrane region" description="Helical" evidence="11">
    <location>
        <begin position="31"/>
        <end position="53"/>
    </location>
</feature>
<dbReference type="AlphaFoldDB" id="A0A2S3HMQ5"/>
<keyword evidence="2" id="KW-0328">Glycosyltransferase</keyword>
<dbReference type="GO" id="GO:0016020">
    <property type="term" value="C:membrane"/>
    <property type="evidence" value="ECO:0007669"/>
    <property type="project" value="InterPro"/>
</dbReference>
<evidence type="ECO:0000256" key="1">
    <source>
        <dbReference type="ARBA" id="ARBA00004127"/>
    </source>
</evidence>
<proteinExistence type="predicted"/>
<dbReference type="GO" id="GO:0016760">
    <property type="term" value="F:cellulose synthase (UDP-forming) activity"/>
    <property type="evidence" value="ECO:0007669"/>
    <property type="project" value="InterPro"/>
</dbReference>
<dbReference type="InterPro" id="IPR005150">
    <property type="entry name" value="Cellulose_synth"/>
</dbReference>
<dbReference type="GO" id="GO:0030244">
    <property type="term" value="P:cellulose biosynthetic process"/>
    <property type="evidence" value="ECO:0007669"/>
    <property type="project" value="InterPro"/>
</dbReference>
<dbReference type="Gene3D" id="3.90.550.10">
    <property type="entry name" value="Spore Coat Polysaccharide Biosynthesis Protein SpsA, Chain A"/>
    <property type="match status" value="1"/>
</dbReference>
<evidence type="ECO:0000256" key="10">
    <source>
        <dbReference type="SAM" id="MobiDB-lite"/>
    </source>
</evidence>
<dbReference type="SUPFAM" id="SSF53448">
    <property type="entry name" value="Nucleotide-diphospho-sugar transferases"/>
    <property type="match status" value="1"/>
</dbReference>
<feature type="compositionally biased region" description="Acidic residues" evidence="10">
    <location>
        <begin position="239"/>
        <end position="249"/>
    </location>
</feature>
<reference evidence="12" key="1">
    <citation type="submission" date="2018-04" db="EMBL/GenBank/DDBJ databases">
        <title>WGS assembly of Panicum hallii.</title>
        <authorList>
            <person name="Lovell J."/>
            <person name="Jenkins J."/>
            <person name="Lowry D."/>
            <person name="Mamidi S."/>
            <person name="Sreedasyam A."/>
            <person name="Weng X."/>
            <person name="Barry K."/>
            <person name="Bonette J."/>
            <person name="Campitelli B."/>
            <person name="Daum C."/>
            <person name="Gordon S."/>
            <person name="Gould B."/>
            <person name="Lipzen A."/>
            <person name="Macqueen A."/>
            <person name="Palacio-Mejia J."/>
            <person name="Plott C."/>
            <person name="Shakirov E."/>
            <person name="Shu S."/>
            <person name="Yoshinaga Y."/>
            <person name="Zane M."/>
            <person name="Rokhsar D."/>
            <person name="Grimwood J."/>
            <person name="Schmutz J."/>
            <person name="Juenger T."/>
        </authorList>
    </citation>
    <scope>NUCLEOTIDE SEQUENCE [LARGE SCALE GENOMIC DNA]</scope>
    <source>
        <strain evidence="12">FIL2</strain>
    </source>
</reference>
<evidence type="ECO:0008006" key="13">
    <source>
        <dbReference type="Google" id="ProtNLM"/>
    </source>
</evidence>
<sequence>MAAAEMPPLSAVHVNKPLAAANRLMAHRAPLLLSAASAAMVAADLTLLFLWALSQSGLWRPVSRAAFPERLLAARRRSQLPGVDVLVVTADPALGVMNTVLSAMALDYPGARLSVYLSDDAGSPLTLLAARKAYAFARAWVPFCRKHSVQCPWPDRYLGGGGDDEDGGGDCGGGEAAAEERRRIKKMYETFKGDIEDACRKRSCCWTKEERQDHDAYVEIITAAGEEEDDRRRRHHHDEEEEEEEEEEETRMPLLVYVSREKRRASPHHFKAGALNALLRVSSLVSHAPYVLVLDCDMSCNTRASALEAMCFHLDRSPPAPDNLAFVQFPQMFHNLSRNDIYTNDLRYVFGTRWIGLDGLRGPLLSGTGFYVRRDALYGATPPPATQAGGYFSSSMLEAGELATRFGHSESRTNSWRPCATSCNRQHPGPAAPPPTADVVLFLETPRLWPPAPTRRAPDGATRLGSCTSRWWRTTSPATAASLPGAGRRPTATRRGARSSAACPPTSTTSSSRTSAGCPACSPSASPDTARSPVRTSSPSPCPRPWPSPTSASSPSTHSRCSATPPCRSSASSAASRCSPTPGGSPPHSRPRCSSTWWRCLWPTAGWRCGPGGTSRGSGCSTPSPASSSAASAPSRTCSARRR</sequence>
<dbReference type="PANTHER" id="PTHR13301">
    <property type="entry name" value="X-BOX TRANSCRIPTION FACTOR-RELATED"/>
    <property type="match status" value="1"/>
</dbReference>
<dbReference type="Proteomes" id="UP000243499">
    <property type="component" value="Chromosome 5"/>
</dbReference>
<dbReference type="Gramene" id="PAN26351">
    <property type="protein sequence ID" value="PAN26351"/>
    <property type="gene ID" value="PAHAL_5G004100"/>
</dbReference>
<dbReference type="GO" id="GO:0071669">
    <property type="term" value="P:plant-type cell wall organization or biogenesis"/>
    <property type="evidence" value="ECO:0007669"/>
    <property type="project" value="UniProtKB-ARBA"/>
</dbReference>
<comment type="subcellular location">
    <subcellularLocation>
        <location evidence="1">Endomembrane system</location>
        <topology evidence="1">Multi-pass membrane protein</topology>
    </subcellularLocation>
</comment>
<keyword evidence="4 11" id="KW-0812">Transmembrane</keyword>